<reference evidence="1 2" key="1">
    <citation type="journal article" date="2016" name="Nat. Commun.">
        <title>Thousands of microbial genomes shed light on interconnected biogeochemical processes in an aquifer system.</title>
        <authorList>
            <person name="Anantharaman K."/>
            <person name="Brown C.T."/>
            <person name="Hug L.A."/>
            <person name="Sharon I."/>
            <person name="Castelle C.J."/>
            <person name="Probst A.J."/>
            <person name="Thomas B.C."/>
            <person name="Singh A."/>
            <person name="Wilkins M.J."/>
            <person name="Karaoz U."/>
            <person name="Brodie E.L."/>
            <person name="Williams K.H."/>
            <person name="Hubbard S.S."/>
            <person name="Banfield J.F."/>
        </authorList>
    </citation>
    <scope>NUCLEOTIDE SEQUENCE [LARGE SCALE GENOMIC DNA]</scope>
</reference>
<dbReference type="EMBL" id="MFUR01000010">
    <property type="protein sequence ID" value="OGI86806.1"/>
    <property type="molecule type" value="Genomic_DNA"/>
</dbReference>
<evidence type="ECO:0000313" key="2">
    <source>
        <dbReference type="Proteomes" id="UP000177001"/>
    </source>
</evidence>
<dbReference type="AlphaFoldDB" id="A0A1F6WY32"/>
<proteinExistence type="predicted"/>
<evidence type="ECO:0000313" key="1">
    <source>
        <dbReference type="EMBL" id="OGI86806.1"/>
    </source>
</evidence>
<protein>
    <submittedName>
        <fullName evidence="1">Uncharacterized protein</fullName>
    </submittedName>
</protein>
<comment type="caution">
    <text evidence="1">The sequence shown here is derived from an EMBL/GenBank/DDBJ whole genome shotgun (WGS) entry which is preliminary data.</text>
</comment>
<sequence length="202" mass="22688">MAKKTETCKHAMTTVVVGKDINLKEDWGVVIPGEYCLHCEKLLIGATPKPPDPPLDFLILVDRVVKPTSYPAWFRKLEHPELECSGPVEYDLQTDVEQWLHHDQKRGGMVGNNTIYDRLKKDNAIGTCLNLQDGLAIQAKGIAVFRKLFAGKEVFLWGSVVQDRRGGLHVPYLHERGGEVVVGWSWIADHGYFPGSPALRFK</sequence>
<gene>
    <name evidence="1" type="ORF">A3A91_01135</name>
</gene>
<name>A0A1F6WY32_9BACT</name>
<organism evidence="1 2">
    <name type="scientific">Candidatus Nomurabacteria bacterium RIFCSPLOWO2_01_FULL_36_16</name>
    <dbReference type="NCBI Taxonomy" id="1801767"/>
    <lineage>
        <taxon>Bacteria</taxon>
        <taxon>Candidatus Nomuraibacteriota</taxon>
    </lineage>
</organism>
<dbReference type="Proteomes" id="UP000177001">
    <property type="component" value="Unassembled WGS sequence"/>
</dbReference>
<accession>A0A1F6WY32</accession>